<comment type="similarity">
    <text evidence="2">Belongs to the CorA metal ion transporter (MIT) (TC 1.A.35) family.</text>
</comment>
<name>A0ABV1WTG6_9ACTN</name>
<dbReference type="InterPro" id="IPR002523">
    <property type="entry name" value="MgTranspt_CorA/ZnTranspt_ZntB"/>
</dbReference>
<organism evidence="9 10">
    <name type="scientific">Streptomyces hyaluromycini</name>
    <dbReference type="NCBI Taxonomy" id="1377993"/>
    <lineage>
        <taxon>Bacteria</taxon>
        <taxon>Bacillati</taxon>
        <taxon>Actinomycetota</taxon>
        <taxon>Actinomycetes</taxon>
        <taxon>Kitasatosporales</taxon>
        <taxon>Streptomycetaceae</taxon>
        <taxon>Streptomyces</taxon>
    </lineage>
</organism>
<evidence type="ECO:0000256" key="1">
    <source>
        <dbReference type="ARBA" id="ARBA00004651"/>
    </source>
</evidence>
<keyword evidence="4" id="KW-1003">Cell membrane</keyword>
<protein>
    <submittedName>
        <fullName evidence="9">CorA family divalent cation transporter</fullName>
    </submittedName>
</protein>
<keyword evidence="7 8" id="KW-0472">Membrane</keyword>
<evidence type="ECO:0000256" key="3">
    <source>
        <dbReference type="ARBA" id="ARBA00022448"/>
    </source>
</evidence>
<feature type="transmembrane region" description="Helical" evidence="8">
    <location>
        <begin position="293"/>
        <end position="312"/>
    </location>
</feature>
<comment type="caution">
    <text evidence="9">The sequence shown here is derived from an EMBL/GenBank/DDBJ whole genome shotgun (WGS) entry which is preliminary data.</text>
</comment>
<evidence type="ECO:0000313" key="10">
    <source>
        <dbReference type="Proteomes" id="UP001474181"/>
    </source>
</evidence>
<dbReference type="SUPFAM" id="SSF144083">
    <property type="entry name" value="Magnesium transport protein CorA, transmembrane region"/>
    <property type="match status" value="1"/>
</dbReference>
<dbReference type="EMBL" id="JBEPEK010000058">
    <property type="protein sequence ID" value="MER7180004.1"/>
    <property type="molecule type" value="Genomic_DNA"/>
</dbReference>
<evidence type="ECO:0000256" key="7">
    <source>
        <dbReference type="ARBA" id="ARBA00023136"/>
    </source>
</evidence>
<evidence type="ECO:0000256" key="8">
    <source>
        <dbReference type="SAM" id="Phobius"/>
    </source>
</evidence>
<evidence type="ECO:0000313" key="9">
    <source>
        <dbReference type="EMBL" id="MER7180004.1"/>
    </source>
</evidence>
<keyword evidence="3" id="KW-0813">Transport</keyword>
<gene>
    <name evidence="9" type="ORF">ABT404_11075</name>
</gene>
<reference evidence="9 10" key="1">
    <citation type="submission" date="2024-06" db="EMBL/GenBank/DDBJ databases">
        <title>The Natural Products Discovery Center: Release of the First 8490 Sequenced Strains for Exploring Actinobacteria Biosynthetic Diversity.</title>
        <authorList>
            <person name="Kalkreuter E."/>
            <person name="Kautsar S.A."/>
            <person name="Yang D."/>
            <person name="Bader C.D."/>
            <person name="Teijaro C.N."/>
            <person name="Fluegel L."/>
            <person name="Davis C.M."/>
            <person name="Simpson J.R."/>
            <person name="Lauterbach L."/>
            <person name="Steele A.D."/>
            <person name="Gui C."/>
            <person name="Meng S."/>
            <person name="Li G."/>
            <person name="Viehrig K."/>
            <person name="Ye F."/>
            <person name="Su P."/>
            <person name="Kiefer A.F."/>
            <person name="Nichols A."/>
            <person name="Cepeda A.J."/>
            <person name="Yan W."/>
            <person name="Fan B."/>
            <person name="Jiang Y."/>
            <person name="Adhikari A."/>
            <person name="Zheng C.-J."/>
            <person name="Schuster L."/>
            <person name="Cowan T.M."/>
            <person name="Smanski M.J."/>
            <person name="Chevrette M.G."/>
            <person name="De Carvalho L.P.S."/>
            <person name="Shen B."/>
        </authorList>
    </citation>
    <scope>NUCLEOTIDE SEQUENCE [LARGE SCALE GENOMIC DNA]</scope>
    <source>
        <strain evidence="9 10">NPDC000234</strain>
    </source>
</reference>
<evidence type="ECO:0000256" key="6">
    <source>
        <dbReference type="ARBA" id="ARBA00022989"/>
    </source>
</evidence>
<dbReference type="InterPro" id="IPR045861">
    <property type="entry name" value="CorA_cytoplasmic_dom"/>
</dbReference>
<dbReference type="SUPFAM" id="SSF143865">
    <property type="entry name" value="CorA soluble domain-like"/>
    <property type="match status" value="1"/>
</dbReference>
<keyword evidence="5 8" id="KW-0812">Transmembrane</keyword>
<dbReference type="InterPro" id="IPR045863">
    <property type="entry name" value="CorA_TM1_TM2"/>
</dbReference>
<dbReference type="RefSeq" id="WP_350779693.1">
    <property type="nucleotide sequence ID" value="NZ_JBEPEK010000058.1"/>
</dbReference>
<keyword evidence="10" id="KW-1185">Reference proteome</keyword>
<dbReference type="PANTHER" id="PTHR46494:SF1">
    <property type="entry name" value="CORA FAMILY METAL ION TRANSPORTER (EUROFUNG)"/>
    <property type="match status" value="1"/>
</dbReference>
<evidence type="ECO:0000256" key="5">
    <source>
        <dbReference type="ARBA" id="ARBA00022692"/>
    </source>
</evidence>
<comment type="subcellular location">
    <subcellularLocation>
        <location evidence="1">Cell membrane</location>
        <topology evidence="1">Multi-pass membrane protein</topology>
    </subcellularLocation>
</comment>
<sequence>MIVTVVSVPDGGVTRVSVQEARRRLATDPFLLLGVELPEEEVPAQEPVVRQLGLDDEDLEWFARPDGSPRAEFLGDTAGFVVPVARGGQVHHVHALASERFLVVVHWGRRAGLAGDITALVRRERPRDAVAALFLLLQEALSTFRRAAVEALLQVEELEDDMFEERRPEQIYRLSQLRRHSAVLHHALLPYLQGVDEVITRRMMSPDFPVERQRLAQEFQRAARLVLADIESLQDATRRAFASYGSLVAGEQNGVINRLAIVSVIFLPLSFLTGFFGMNFEFLTNRLETRDEFWLLAVGLQLVAVVGSLFLLHRSRIWRRLRDDD</sequence>
<dbReference type="Pfam" id="PF01544">
    <property type="entry name" value="CorA"/>
    <property type="match status" value="1"/>
</dbReference>
<dbReference type="PANTHER" id="PTHR46494">
    <property type="entry name" value="CORA FAMILY METAL ION TRANSPORTER (EUROFUNG)"/>
    <property type="match status" value="1"/>
</dbReference>
<proteinExistence type="inferred from homology"/>
<keyword evidence="6 8" id="KW-1133">Transmembrane helix</keyword>
<feature type="transmembrane region" description="Helical" evidence="8">
    <location>
        <begin position="259"/>
        <end position="278"/>
    </location>
</feature>
<dbReference type="Proteomes" id="UP001474181">
    <property type="component" value="Unassembled WGS sequence"/>
</dbReference>
<dbReference type="Gene3D" id="1.20.58.340">
    <property type="entry name" value="Magnesium transport protein CorA, transmembrane region"/>
    <property type="match status" value="2"/>
</dbReference>
<evidence type="ECO:0000256" key="4">
    <source>
        <dbReference type="ARBA" id="ARBA00022475"/>
    </source>
</evidence>
<accession>A0ABV1WTG6</accession>
<evidence type="ECO:0000256" key="2">
    <source>
        <dbReference type="ARBA" id="ARBA00009765"/>
    </source>
</evidence>